<dbReference type="InterPro" id="IPR019775">
    <property type="entry name" value="WD40_repeat_CS"/>
</dbReference>
<protein>
    <submittedName>
        <fullName evidence="6">Unnamed protein product</fullName>
    </submittedName>
</protein>
<comment type="caution">
    <text evidence="6">The sequence shown here is derived from an EMBL/GenBank/DDBJ whole genome shotgun (WGS) entry which is preliminary data.</text>
</comment>
<dbReference type="PROSITE" id="PS00678">
    <property type="entry name" value="WD_REPEATS_1"/>
    <property type="match status" value="1"/>
</dbReference>
<dbReference type="SMART" id="SM00320">
    <property type="entry name" value="WD40"/>
    <property type="match status" value="4"/>
</dbReference>
<dbReference type="Proteomes" id="UP001165063">
    <property type="component" value="Unassembled WGS sequence"/>
</dbReference>
<keyword evidence="3" id="KW-0677">Repeat</keyword>
<keyword evidence="7" id="KW-1185">Reference proteome</keyword>
<dbReference type="InterPro" id="IPR015943">
    <property type="entry name" value="WD40/YVTN_repeat-like_dom_sf"/>
</dbReference>
<dbReference type="InterPro" id="IPR036322">
    <property type="entry name" value="WD40_repeat_dom_sf"/>
</dbReference>
<dbReference type="GO" id="GO:0005634">
    <property type="term" value="C:nucleus"/>
    <property type="evidence" value="ECO:0007669"/>
    <property type="project" value="TreeGrafter"/>
</dbReference>
<feature type="compositionally biased region" description="Acidic residues" evidence="5">
    <location>
        <begin position="42"/>
        <end position="58"/>
    </location>
</feature>
<dbReference type="InterPro" id="IPR044285">
    <property type="entry name" value="PWP1"/>
</dbReference>
<dbReference type="GO" id="GO:0006364">
    <property type="term" value="P:rRNA processing"/>
    <property type="evidence" value="ECO:0007669"/>
    <property type="project" value="InterPro"/>
</dbReference>
<dbReference type="PANTHER" id="PTHR14091:SF0">
    <property type="entry name" value="PERIODIC TRYPTOPHAN PROTEIN 1 HOMOLOG"/>
    <property type="match status" value="1"/>
</dbReference>
<feature type="compositionally biased region" description="Basic residues" evidence="5">
    <location>
        <begin position="288"/>
        <end position="303"/>
    </location>
</feature>
<feature type="repeat" description="WD" evidence="4">
    <location>
        <begin position="302"/>
        <end position="344"/>
    </location>
</feature>
<evidence type="ECO:0000256" key="3">
    <source>
        <dbReference type="ARBA" id="ARBA00022737"/>
    </source>
</evidence>
<keyword evidence="2 4" id="KW-0853">WD repeat</keyword>
<name>A0A9W6YSH3_AMBMO</name>
<feature type="compositionally biased region" description="Acidic residues" evidence="5">
    <location>
        <begin position="580"/>
        <end position="591"/>
    </location>
</feature>
<dbReference type="PROSITE" id="PS50294">
    <property type="entry name" value="WD_REPEATS_REGION"/>
    <property type="match status" value="1"/>
</dbReference>
<dbReference type="PANTHER" id="PTHR14091">
    <property type="entry name" value="PERIODIC TRYPTOPHAN PROTEIN 1"/>
    <property type="match status" value="1"/>
</dbReference>
<feature type="compositionally biased region" description="Acidic residues" evidence="5">
    <location>
        <begin position="120"/>
        <end position="134"/>
    </location>
</feature>
<evidence type="ECO:0000256" key="2">
    <source>
        <dbReference type="ARBA" id="ARBA00022574"/>
    </source>
</evidence>
<evidence type="ECO:0000256" key="5">
    <source>
        <dbReference type="SAM" id="MobiDB-lite"/>
    </source>
</evidence>
<evidence type="ECO:0000313" key="6">
    <source>
        <dbReference type="EMBL" id="GMG19306.1"/>
    </source>
</evidence>
<gene>
    <name evidence="6" type="ORF">Amon01_000036300</name>
</gene>
<sequence length="591" mass="65147">MISATSWVPRGFASEFPEKYELDDEEMARIEEMAKLHLGELNPDEDDEQNEDEEEGENEDVKTSQLKSEIEIDDDLKEYDLEHYDDDPVDENGEPITMFPGLTNTGATYVKTKKTKSGDEDGDEELDDAEDEEGDHYLTLPTEKDTAEEKQELQVYPTDNMILATRTEDDVSYLDVYVYDDGAGAPSGSAEEEGDKLDPDVAKGMVRDNNLYIHHDLMLPAFPLCVEWMSFKPQAANDESNVGNYAAIGTFDPTIEIWNLDSIDKAFPDAILGEEEFEASKASSGGKSKNKKKKKKKTTHVTTHHTGPVLSLSHNSIFRNVLASTSADHTVKLWDLTSCTAVRSLQSIHSNKEVSSSQWFNSGAASAADSGSVLLTGGYDAQCCVSDVRIDDEKSMSKRFSIGTQEDIESVCWSAQDPIFYAGTDQGNVYAFDARSEAKPLWTLHAHDSGISSLQSNRFIDGMLTTGAMGDKLVKLWKVENGKGPSMVLSRDFGCGNVLSTGFAPDIEVAGNLVVGGSSAGLKMWDSLSNRTVRHSFKDGLKQLQKRAREEAKAAGRASRIARKYQEGFQETVMQAETGGAEEEEEVEEED</sequence>
<dbReference type="EMBL" id="BSXU01000101">
    <property type="protein sequence ID" value="GMG19306.1"/>
    <property type="molecule type" value="Genomic_DNA"/>
</dbReference>
<dbReference type="AlphaFoldDB" id="A0A9W6YSH3"/>
<feature type="region of interest" description="Disordered" evidence="5">
    <location>
        <begin position="278"/>
        <end position="305"/>
    </location>
</feature>
<reference evidence="6" key="1">
    <citation type="submission" date="2023-04" db="EMBL/GenBank/DDBJ databases">
        <title>Ambrosiozyma monospora NBRC 1965.</title>
        <authorList>
            <person name="Ichikawa N."/>
            <person name="Sato H."/>
            <person name="Tonouchi N."/>
        </authorList>
    </citation>
    <scope>NUCLEOTIDE SEQUENCE</scope>
    <source>
        <strain evidence="6">NBRC 1965</strain>
    </source>
</reference>
<keyword evidence="1" id="KW-0597">Phosphoprotein</keyword>
<feature type="compositionally biased region" description="Acidic residues" evidence="5">
    <location>
        <begin position="71"/>
        <end position="93"/>
    </location>
</feature>
<evidence type="ECO:0000256" key="1">
    <source>
        <dbReference type="ARBA" id="ARBA00022553"/>
    </source>
</evidence>
<organism evidence="6 7">
    <name type="scientific">Ambrosiozyma monospora</name>
    <name type="common">Yeast</name>
    <name type="synonym">Endomycopsis monosporus</name>
    <dbReference type="NCBI Taxonomy" id="43982"/>
    <lineage>
        <taxon>Eukaryota</taxon>
        <taxon>Fungi</taxon>
        <taxon>Dikarya</taxon>
        <taxon>Ascomycota</taxon>
        <taxon>Saccharomycotina</taxon>
        <taxon>Pichiomycetes</taxon>
        <taxon>Pichiales</taxon>
        <taxon>Pichiaceae</taxon>
        <taxon>Ambrosiozyma</taxon>
    </lineage>
</organism>
<evidence type="ECO:0000313" key="7">
    <source>
        <dbReference type="Proteomes" id="UP001165063"/>
    </source>
</evidence>
<accession>A0A9W6YSH3</accession>
<dbReference type="SUPFAM" id="SSF50978">
    <property type="entry name" value="WD40 repeat-like"/>
    <property type="match status" value="1"/>
</dbReference>
<dbReference type="InterPro" id="IPR001680">
    <property type="entry name" value="WD40_rpt"/>
</dbReference>
<dbReference type="OrthoDB" id="270624at2759"/>
<feature type="region of interest" description="Disordered" evidence="5">
    <location>
        <begin position="566"/>
        <end position="591"/>
    </location>
</feature>
<dbReference type="PROSITE" id="PS50082">
    <property type="entry name" value="WD_REPEATS_2"/>
    <property type="match status" value="1"/>
</dbReference>
<feature type="region of interest" description="Disordered" evidence="5">
    <location>
        <begin position="33"/>
        <end position="134"/>
    </location>
</feature>
<dbReference type="Gene3D" id="2.130.10.10">
    <property type="entry name" value="YVTN repeat-like/Quinoprotein amine dehydrogenase"/>
    <property type="match status" value="1"/>
</dbReference>
<evidence type="ECO:0000256" key="4">
    <source>
        <dbReference type="PROSITE-ProRule" id="PRU00221"/>
    </source>
</evidence>
<dbReference type="Pfam" id="PF00400">
    <property type="entry name" value="WD40"/>
    <property type="match status" value="2"/>
</dbReference>
<proteinExistence type="predicted"/>